<evidence type="ECO:0000313" key="2">
    <source>
        <dbReference type="Proteomes" id="UP000094527"/>
    </source>
</evidence>
<sequence>MRNTWASEEPTSAISLNKHRVSKKSHFTPELFLRDAAISSRTQPDPLYMRKLLARISSSRRPPRSRAESDAIPIGYLLWDNCWSIPPGSMMALWSIDLFCK</sequence>
<gene>
    <name evidence="1" type="ORF">Ocin01_00366</name>
</gene>
<reference evidence="1 2" key="1">
    <citation type="journal article" date="2016" name="Genome Biol. Evol.">
        <title>Gene Family Evolution Reflects Adaptation to Soil Environmental Stressors in the Genome of the Collembolan Orchesella cincta.</title>
        <authorList>
            <person name="Faddeeva-Vakhrusheva A."/>
            <person name="Derks M.F."/>
            <person name="Anvar S.Y."/>
            <person name="Agamennone V."/>
            <person name="Suring W."/>
            <person name="Smit S."/>
            <person name="van Straalen N.M."/>
            <person name="Roelofs D."/>
        </authorList>
    </citation>
    <scope>NUCLEOTIDE SEQUENCE [LARGE SCALE GENOMIC DNA]</scope>
    <source>
        <tissue evidence="1">Mixed pool</tissue>
    </source>
</reference>
<comment type="caution">
    <text evidence="1">The sequence shown here is derived from an EMBL/GenBank/DDBJ whole genome shotgun (WGS) entry which is preliminary data.</text>
</comment>
<dbReference type="Proteomes" id="UP000094527">
    <property type="component" value="Unassembled WGS sequence"/>
</dbReference>
<protein>
    <submittedName>
        <fullName evidence="1">Uncharacterized protein</fullName>
    </submittedName>
</protein>
<organism evidence="1 2">
    <name type="scientific">Orchesella cincta</name>
    <name type="common">Springtail</name>
    <name type="synonym">Podura cincta</name>
    <dbReference type="NCBI Taxonomy" id="48709"/>
    <lineage>
        <taxon>Eukaryota</taxon>
        <taxon>Metazoa</taxon>
        <taxon>Ecdysozoa</taxon>
        <taxon>Arthropoda</taxon>
        <taxon>Hexapoda</taxon>
        <taxon>Collembola</taxon>
        <taxon>Entomobryomorpha</taxon>
        <taxon>Entomobryoidea</taxon>
        <taxon>Orchesellidae</taxon>
        <taxon>Orchesellinae</taxon>
        <taxon>Orchesella</taxon>
    </lineage>
</organism>
<dbReference type="AlphaFoldDB" id="A0A1D2NMH6"/>
<dbReference type="EMBL" id="LJIJ01000007">
    <property type="protein sequence ID" value="ODN06295.1"/>
    <property type="molecule type" value="Genomic_DNA"/>
</dbReference>
<proteinExistence type="predicted"/>
<evidence type="ECO:0000313" key="1">
    <source>
        <dbReference type="EMBL" id="ODN06295.1"/>
    </source>
</evidence>
<name>A0A1D2NMH6_ORCCI</name>
<accession>A0A1D2NMH6</accession>
<keyword evidence="2" id="KW-1185">Reference proteome</keyword>